<proteinExistence type="predicted"/>
<dbReference type="EMBL" id="JBGMDY010000004">
    <property type="protein sequence ID" value="KAL2337816.1"/>
    <property type="molecule type" value="Genomic_DNA"/>
</dbReference>
<name>A0ABD1MQ68_9FABA</name>
<dbReference type="AlphaFoldDB" id="A0ABD1MQ68"/>
<keyword evidence="2" id="KW-1185">Reference proteome</keyword>
<evidence type="ECO:0000313" key="2">
    <source>
        <dbReference type="Proteomes" id="UP001603857"/>
    </source>
</evidence>
<organism evidence="1 2">
    <name type="scientific">Flemingia macrophylla</name>
    <dbReference type="NCBI Taxonomy" id="520843"/>
    <lineage>
        <taxon>Eukaryota</taxon>
        <taxon>Viridiplantae</taxon>
        <taxon>Streptophyta</taxon>
        <taxon>Embryophyta</taxon>
        <taxon>Tracheophyta</taxon>
        <taxon>Spermatophyta</taxon>
        <taxon>Magnoliopsida</taxon>
        <taxon>eudicotyledons</taxon>
        <taxon>Gunneridae</taxon>
        <taxon>Pentapetalae</taxon>
        <taxon>rosids</taxon>
        <taxon>fabids</taxon>
        <taxon>Fabales</taxon>
        <taxon>Fabaceae</taxon>
        <taxon>Papilionoideae</taxon>
        <taxon>50 kb inversion clade</taxon>
        <taxon>NPAAA clade</taxon>
        <taxon>indigoferoid/millettioid clade</taxon>
        <taxon>Phaseoleae</taxon>
        <taxon>Flemingia</taxon>
    </lineage>
</organism>
<comment type="caution">
    <text evidence="1">The sequence shown here is derived from an EMBL/GenBank/DDBJ whole genome shotgun (WGS) entry which is preliminary data.</text>
</comment>
<reference evidence="1 2" key="1">
    <citation type="submission" date="2024-08" db="EMBL/GenBank/DDBJ databases">
        <title>Insights into the chromosomal genome structure of Flemingia macrophylla.</title>
        <authorList>
            <person name="Ding Y."/>
            <person name="Zhao Y."/>
            <person name="Bi W."/>
            <person name="Wu M."/>
            <person name="Zhao G."/>
            <person name="Gong Y."/>
            <person name="Li W."/>
            <person name="Zhang P."/>
        </authorList>
    </citation>
    <scope>NUCLEOTIDE SEQUENCE [LARGE SCALE GENOMIC DNA]</scope>
    <source>
        <strain evidence="1">DYQJB</strain>
        <tissue evidence="1">Leaf</tissue>
    </source>
</reference>
<gene>
    <name evidence="1" type="ORF">Fmac_012262</name>
</gene>
<evidence type="ECO:0000313" key="1">
    <source>
        <dbReference type="EMBL" id="KAL2337816.1"/>
    </source>
</evidence>
<dbReference type="Proteomes" id="UP001603857">
    <property type="component" value="Unassembled WGS sequence"/>
</dbReference>
<accession>A0ABD1MQ68</accession>
<protein>
    <submittedName>
        <fullName evidence="1">Uncharacterized protein</fullName>
    </submittedName>
</protein>
<sequence length="201" mass="22994">MSGEHTEYVTQLITSKVRKAKSNELPPQPVEQNPYQDEYLPTQQNLPNFVFGRNPTPPLPTPEVVQIEHHASLFDTSKPFPYNDNRRLHVWPSNSQRESELNVPKRGKMYASLAENIYSHLKEHTMCENYNDQEIIDVGLQIADAADLLRILGKSTDKIVLAGEKAHESAILLNDVLRIQNRASELFKESLSLLRSMKFDQ</sequence>